<keyword evidence="2" id="KW-1185">Reference proteome</keyword>
<sequence length="758" mass="80922">MPKPKQISIKDAVFPNTQILTAASTISVRAGFAEDIITVSSAANVTLTSNPRIQTSGVSDRQQITIVNLGNFSITIPSGGAVSSAGLSIVIRSGRTATFIYSATLSQWIAISSGSMALQHADAVDISGGKIAGGLVYSGSGVNFNNRSLFQILSGFETADNITSDTFQALSSQAQLKTNLWTIQARLTAFPTVSQLQALVQPYRATTPLDFLQSFFTVGRLEDCIVLVNIGTPSDGLYYLFQNSANNQFSILRVPDSAITLNAGDLIYARADNKLYQVASMSYGVDPLDPFGNEYFYPVVQPAIDLTAITTELSNQSNAITELQSRLIKLGYVSPTFDHPSTNEIKNLMAVSDGTDPDEWLLIRASVPTSGPGSTVVWTPNGIFYKNASNNLVKVPAYESIGSIPEGTQIFSRLSFRYYATIILTDSPTRYFFEEVTPIVQINGSDEILVNNDGGDVTVQLESAFLERIDTIEQGLGEKASLADVESSFAAPPPIGSETPNTGAFTTVEADSIDLRSGTFKSTIDAATLTADQSIFAPDGSGQIQLFPSDFPLPTIFSHFIEGVTTPWGASNSGTGSIVDLNTSEPGITGVAVLNAGSTTTGRATLTSRFSGTSVIPVFSFAAHKQWEFACRFKISNLNDGVNDFNLRLGCMDVLPGTPTNGFGFWYTPGQASWQIFSVNSGTLTQVNTSVVVNTNWNIVRIRRSGLGEISFYMNDVLVGTISTNLPASAGAGAMLVKASGTTPRTVPLDWMFAGARS</sequence>
<accession>A0A1Z4JP51</accession>
<gene>
    <name evidence="1" type="ORF">NIES2135_53720</name>
</gene>
<evidence type="ECO:0000313" key="1">
    <source>
        <dbReference type="EMBL" id="BAY58499.1"/>
    </source>
</evidence>
<organism evidence="1 2">
    <name type="scientific">Leptolyngbya boryana NIES-2135</name>
    <dbReference type="NCBI Taxonomy" id="1973484"/>
    <lineage>
        <taxon>Bacteria</taxon>
        <taxon>Bacillati</taxon>
        <taxon>Cyanobacteriota</taxon>
        <taxon>Cyanophyceae</taxon>
        <taxon>Leptolyngbyales</taxon>
        <taxon>Leptolyngbyaceae</taxon>
        <taxon>Leptolyngbya group</taxon>
        <taxon>Leptolyngbya</taxon>
    </lineage>
</organism>
<name>A0A1Z4JP51_LEPBY</name>
<dbReference type="EMBL" id="AP018203">
    <property type="protein sequence ID" value="BAY58499.1"/>
    <property type="molecule type" value="Genomic_DNA"/>
</dbReference>
<proteinExistence type="predicted"/>
<reference evidence="1 2" key="1">
    <citation type="submission" date="2017-06" db="EMBL/GenBank/DDBJ databases">
        <title>Genome sequencing of cyanobaciteial culture collection at National Institute for Environmental Studies (NIES).</title>
        <authorList>
            <person name="Hirose Y."/>
            <person name="Shimura Y."/>
            <person name="Fujisawa T."/>
            <person name="Nakamura Y."/>
            <person name="Kawachi M."/>
        </authorList>
    </citation>
    <scope>NUCLEOTIDE SEQUENCE [LARGE SCALE GENOMIC DNA]</scope>
    <source>
        <strain evidence="1 2">NIES-2135</strain>
    </source>
</reference>
<evidence type="ECO:0000313" key="2">
    <source>
        <dbReference type="Proteomes" id="UP000217895"/>
    </source>
</evidence>
<dbReference type="AlphaFoldDB" id="A0A1Z4JP51"/>
<protein>
    <submittedName>
        <fullName evidence="1">Uncharacterized protein</fullName>
    </submittedName>
</protein>
<dbReference type="Proteomes" id="UP000217895">
    <property type="component" value="Chromosome"/>
</dbReference>